<dbReference type="EMBL" id="BAABBA010000002">
    <property type="protein sequence ID" value="GAA4286114.1"/>
    <property type="molecule type" value="Genomic_DNA"/>
</dbReference>
<evidence type="ECO:0000259" key="1">
    <source>
        <dbReference type="Pfam" id="PF18367"/>
    </source>
</evidence>
<dbReference type="Pfam" id="PF18367">
    <property type="entry name" value="Rv2175c_C"/>
    <property type="match status" value="1"/>
</dbReference>
<name>A0ABP8EQ11_9MICO</name>
<dbReference type="GO" id="GO:0003677">
    <property type="term" value="F:DNA binding"/>
    <property type="evidence" value="ECO:0007669"/>
    <property type="project" value="UniProtKB-KW"/>
</dbReference>
<keyword evidence="3" id="KW-0238">DNA-binding</keyword>
<feature type="domain" description="DNA-binding protein Rv2175c wHTH" evidence="2">
    <location>
        <begin position="7"/>
        <end position="54"/>
    </location>
</feature>
<accession>A0ABP8EQ11</accession>
<organism evidence="3 4">
    <name type="scientific">Georgenia daeguensis</name>
    <dbReference type="NCBI Taxonomy" id="908355"/>
    <lineage>
        <taxon>Bacteria</taxon>
        <taxon>Bacillati</taxon>
        <taxon>Actinomycetota</taxon>
        <taxon>Actinomycetes</taxon>
        <taxon>Micrococcales</taxon>
        <taxon>Bogoriellaceae</taxon>
        <taxon>Georgenia</taxon>
    </lineage>
</organism>
<comment type="caution">
    <text evidence="3">The sequence shown here is derived from an EMBL/GenBank/DDBJ whole genome shotgun (WGS) entry which is preliminary data.</text>
</comment>
<dbReference type="Proteomes" id="UP001499841">
    <property type="component" value="Unassembled WGS sequence"/>
</dbReference>
<evidence type="ECO:0000259" key="2">
    <source>
        <dbReference type="Pfam" id="PF21531"/>
    </source>
</evidence>
<dbReference type="Pfam" id="PF21531">
    <property type="entry name" value="Rv2175c_wHTH"/>
    <property type="match status" value="1"/>
</dbReference>
<evidence type="ECO:0000313" key="3">
    <source>
        <dbReference type="EMBL" id="GAA4286114.1"/>
    </source>
</evidence>
<reference evidence="4" key="1">
    <citation type="journal article" date="2019" name="Int. J. Syst. Evol. Microbiol.">
        <title>The Global Catalogue of Microorganisms (GCM) 10K type strain sequencing project: providing services to taxonomists for standard genome sequencing and annotation.</title>
        <authorList>
            <consortium name="The Broad Institute Genomics Platform"/>
            <consortium name="The Broad Institute Genome Sequencing Center for Infectious Disease"/>
            <person name="Wu L."/>
            <person name="Ma J."/>
        </authorList>
    </citation>
    <scope>NUCLEOTIDE SEQUENCE [LARGE SCALE GENOMIC DNA]</scope>
    <source>
        <strain evidence="4">JCM 17459</strain>
    </source>
</reference>
<proteinExistence type="predicted"/>
<sequence>MTDAPEDPTRWYSLPEVAEMLGLRLRDVRSLLREHRLLAVPHGPNGARSVPGELLLGPDDVDGPGPLPALRGTLILLADAGYDAEESFRWLFTPHAELEATPIAALRARRTHAVRRVAQTLAF</sequence>
<feature type="domain" description="Rv2175c C-terminal" evidence="1">
    <location>
        <begin position="69"/>
        <end position="122"/>
    </location>
</feature>
<dbReference type="InterPro" id="IPR048576">
    <property type="entry name" value="Rv2175c_wHTH"/>
</dbReference>
<evidence type="ECO:0000313" key="4">
    <source>
        <dbReference type="Proteomes" id="UP001499841"/>
    </source>
</evidence>
<dbReference type="InterPro" id="IPR041098">
    <property type="entry name" value="Rv2175c_C"/>
</dbReference>
<gene>
    <name evidence="3" type="ORF">GCM10022262_04730</name>
</gene>
<dbReference type="RefSeq" id="WP_345037232.1">
    <property type="nucleotide sequence ID" value="NZ_BAABBA010000002.1"/>
</dbReference>
<protein>
    <submittedName>
        <fullName evidence="3">Rv2175c family DNA-binding protein</fullName>
    </submittedName>
</protein>
<keyword evidence="4" id="KW-1185">Reference proteome</keyword>